<accession>A0A1J6IPY5</accession>
<evidence type="ECO:0000313" key="2">
    <source>
        <dbReference type="Proteomes" id="UP000187609"/>
    </source>
</evidence>
<proteinExistence type="predicted"/>
<name>A0A1J6IPY5_NICAT</name>
<comment type="caution">
    <text evidence="1">The sequence shown here is derived from an EMBL/GenBank/DDBJ whole genome shotgun (WGS) entry which is preliminary data.</text>
</comment>
<protein>
    <submittedName>
        <fullName evidence="1">Uncharacterized protein</fullName>
    </submittedName>
</protein>
<dbReference type="AlphaFoldDB" id="A0A1J6IPY5"/>
<gene>
    <name evidence="1" type="ORF">A4A49_21173</name>
</gene>
<dbReference type="Proteomes" id="UP000187609">
    <property type="component" value="Unassembled WGS sequence"/>
</dbReference>
<keyword evidence="2" id="KW-1185">Reference proteome</keyword>
<dbReference type="Gramene" id="OIS97208">
    <property type="protein sequence ID" value="OIS97208"/>
    <property type="gene ID" value="A4A49_21173"/>
</dbReference>
<reference evidence="1" key="1">
    <citation type="submission" date="2016-11" db="EMBL/GenBank/DDBJ databases">
        <title>The genome of Nicotiana attenuata.</title>
        <authorList>
            <person name="Xu S."/>
            <person name="Brockmoeller T."/>
            <person name="Gaquerel E."/>
            <person name="Navarro A."/>
            <person name="Kuhl H."/>
            <person name="Gase K."/>
            <person name="Ling Z."/>
            <person name="Zhou W."/>
            <person name="Kreitzer C."/>
            <person name="Stanke M."/>
            <person name="Tang H."/>
            <person name="Lyons E."/>
            <person name="Pandey P."/>
            <person name="Pandey S.P."/>
            <person name="Timmermann B."/>
            <person name="Baldwin I.T."/>
        </authorList>
    </citation>
    <scope>NUCLEOTIDE SEQUENCE [LARGE SCALE GENOMIC DNA]</scope>
    <source>
        <strain evidence="1">UT</strain>
    </source>
</reference>
<sequence length="131" mass="15035">MAADLYQTDLRGCPAKIRVAPMPNTTLDTFNHHSLFIRHIKCSLGNMFCLFPNTKNKCFSENIFLHTKHTQYFLQQIEAQICCYDKAKEKPTTPWLQHQLHVRGKSLNSQSQAIQTCHAKIRIGSSQCQIS</sequence>
<dbReference type="EMBL" id="MJEQ01037193">
    <property type="protein sequence ID" value="OIS97208.1"/>
    <property type="molecule type" value="Genomic_DNA"/>
</dbReference>
<organism evidence="1 2">
    <name type="scientific">Nicotiana attenuata</name>
    <name type="common">Coyote tobacco</name>
    <dbReference type="NCBI Taxonomy" id="49451"/>
    <lineage>
        <taxon>Eukaryota</taxon>
        <taxon>Viridiplantae</taxon>
        <taxon>Streptophyta</taxon>
        <taxon>Embryophyta</taxon>
        <taxon>Tracheophyta</taxon>
        <taxon>Spermatophyta</taxon>
        <taxon>Magnoliopsida</taxon>
        <taxon>eudicotyledons</taxon>
        <taxon>Gunneridae</taxon>
        <taxon>Pentapetalae</taxon>
        <taxon>asterids</taxon>
        <taxon>lamiids</taxon>
        <taxon>Solanales</taxon>
        <taxon>Solanaceae</taxon>
        <taxon>Nicotianoideae</taxon>
        <taxon>Nicotianeae</taxon>
        <taxon>Nicotiana</taxon>
    </lineage>
</organism>
<evidence type="ECO:0000313" key="1">
    <source>
        <dbReference type="EMBL" id="OIS97208.1"/>
    </source>
</evidence>